<sequence length="449" mass="48952">MCQDTMTRLKMAVLTSGEHKQRVQLTISLQGIKTRDEKTGELVFQHLVDRISFITKDASDARAFDYIFMTPGGCNRFIAIKTKNAASQLVGALGELFQVVMEMKQHELRIAKQEKRQQRQVCTPPNDFSNRREVQELICSIEGARSSNCPVPETTPTVDDLAFQSELNCLQKGILQMETMISAAATLAPHNPFETSFVLNPRQQYHPGSRAYMSEPAKTMKSPTPQLPPLPPVTRATLQTAGTFGGREQQRHCAVPPSRTLPLGTLPQATPSLRPTPLADRFANVGHMAEGNSSKRSNRFGELRSPPKTLAELPKPTSGWHTFDKEEEQGEGLPSPAFPPPPPPLTTLDEGFCGGRNASTVSQFLPPVATATPAATTAPSSSLSSSNNILSRCRGQDPFADEFFAAPSPPGSKDFKANASPARPVLLPRLTTSSSPWSTSPQTTVPLRR</sequence>
<keyword evidence="4" id="KW-1185">Reference proteome</keyword>
<dbReference type="GO" id="GO:0005737">
    <property type="term" value="C:cytoplasm"/>
    <property type="evidence" value="ECO:0007669"/>
    <property type="project" value="TreeGrafter"/>
</dbReference>
<reference evidence="3 4" key="1">
    <citation type="journal article" date="2023" name="Arcadia Sci">
        <title>De novo assembly of a long-read Amblyomma americanum tick genome.</title>
        <authorList>
            <person name="Chou S."/>
            <person name="Poskanzer K.E."/>
            <person name="Rollins M."/>
            <person name="Thuy-Boun P.S."/>
        </authorList>
    </citation>
    <scope>NUCLEOTIDE SEQUENCE [LARGE SCALE GENOMIC DNA]</scope>
    <source>
        <strain evidence="3">F_SG_1</strain>
        <tissue evidence="3">Salivary glands</tissue>
    </source>
</reference>
<dbReference type="InterPro" id="IPR006020">
    <property type="entry name" value="PTB/PI_dom"/>
</dbReference>
<gene>
    <name evidence="3" type="ORF">V5799_004716</name>
</gene>
<dbReference type="PANTHER" id="PTHR47695">
    <property type="entry name" value="PID DOMAIN-CONTAINING PROTEIN"/>
    <property type="match status" value="1"/>
</dbReference>
<dbReference type="InterPro" id="IPR011993">
    <property type="entry name" value="PH-like_dom_sf"/>
</dbReference>
<dbReference type="Proteomes" id="UP001321473">
    <property type="component" value="Unassembled WGS sequence"/>
</dbReference>
<feature type="domain" description="PID" evidence="2">
    <location>
        <begin position="4"/>
        <end position="118"/>
    </location>
</feature>
<proteinExistence type="predicted"/>
<dbReference type="EMBL" id="JARKHS020034983">
    <property type="protein sequence ID" value="KAK8757652.1"/>
    <property type="molecule type" value="Genomic_DNA"/>
</dbReference>
<protein>
    <recommendedName>
        <fullName evidence="2">PID domain-containing protein</fullName>
    </recommendedName>
</protein>
<dbReference type="Gene3D" id="2.30.29.30">
    <property type="entry name" value="Pleckstrin-homology domain (PH domain)/Phosphotyrosine-binding domain (PTB)"/>
    <property type="match status" value="1"/>
</dbReference>
<name>A0AAQ4D5B2_AMBAM</name>
<feature type="compositionally biased region" description="Pro residues" evidence="1">
    <location>
        <begin position="336"/>
        <end position="345"/>
    </location>
</feature>
<dbReference type="Pfam" id="PF00640">
    <property type="entry name" value="PID"/>
    <property type="match status" value="1"/>
</dbReference>
<evidence type="ECO:0000313" key="3">
    <source>
        <dbReference type="EMBL" id="KAK8757652.1"/>
    </source>
</evidence>
<dbReference type="AlphaFoldDB" id="A0AAQ4D5B2"/>
<accession>A0AAQ4D5B2</accession>
<feature type="compositionally biased region" description="Low complexity" evidence="1">
    <location>
        <begin position="424"/>
        <end position="449"/>
    </location>
</feature>
<dbReference type="PANTHER" id="PTHR47695:SF3">
    <property type="entry name" value="PID DOMAIN-CONTAINING PROTEIN"/>
    <property type="match status" value="1"/>
</dbReference>
<comment type="caution">
    <text evidence="3">The sequence shown here is derived from an EMBL/GenBank/DDBJ whole genome shotgun (WGS) entry which is preliminary data.</text>
</comment>
<dbReference type="PROSITE" id="PS01179">
    <property type="entry name" value="PID"/>
    <property type="match status" value="1"/>
</dbReference>
<feature type="region of interest" description="Disordered" evidence="1">
    <location>
        <begin position="288"/>
        <end position="350"/>
    </location>
</feature>
<feature type="region of interest" description="Disordered" evidence="1">
    <location>
        <begin position="400"/>
        <end position="449"/>
    </location>
</feature>
<evidence type="ECO:0000259" key="2">
    <source>
        <dbReference type="PROSITE" id="PS01179"/>
    </source>
</evidence>
<dbReference type="SUPFAM" id="SSF50729">
    <property type="entry name" value="PH domain-like"/>
    <property type="match status" value="1"/>
</dbReference>
<organism evidence="3 4">
    <name type="scientific">Amblyomma americanum</name>
    <name type="common">Lone star tick</name>
    <dbReference type="NCBI Taxonomy" id="6943"/>
    <lineage>
        <taxon>Eukaryota</taxon>
        <taxon>Metazoa</taxon>
        <taxon>Ecdysozoa</taxon>
        <taxon>Arthropoda</taxon>
        <taxon>Chelicerata</taxon>
        <taxon>Arachnida</taxon>
        <taxon>Acari</taxon>
        <taxon>Parasitiformes</taxon>
        <taxon>Ixodida</taxon>
        <taxon>Ixodoidea</taxon>
        <taxon>Ixodidae</taxon>
        <taxon>Amblyomminae</taxon>
        <taxon>Amblyomma</taxon>
    </lineage>
</organism>
<evidence type="ECO:0000313" key="4">
    <source>
        <dbReference type="Proteomes" id="UP001321473"/>
    </source>
</evidence>
<evidence type="ECO:0000256" key="1">
    <source>
        <dbReference type="SAM" id="MobiDB-lite"/>
    </source>
</evidence>